<keyword evidence="5" id="KW-0479">Metal-binding</keyword>
<dbReference type="InterPro" id="IPR034466">
    <property type="entry name" value="Methyltransferase_Class_B"/>
</dbReference>
<keyword evidence="2" id="KW-0489">Methyltransferase</keyword>
<accession>D6Y5A6</accession>
<feature type="domain" description="B12-binding" evidence="8">
    <location>
        <begin position="7"/>
        <end position="133"/>
    </location>
</feature>
<evidence type="ECO:0000256" key="6">
    <source>
        <dbReference type="ARBA" id="ARBA00023004"/>
    </source>
</evidence>
<dbReference type="InterPro" id="IPR006638">
    <property type="entry name" value="Elp3/MiaA/NifB-like_rSAM"/>
</dbReference>
<evidence type="ECO:0000259" key="9">
    <source>
        <dbReference type="PROSITE" id="PS51918"/>
    </source>
</evidence>
<dbReference type="GO" id="GO:0046872">
    <property type="term" value="F:metal ion binding"/>
    <property type="evidence" value="ECO:0007669"/>
    <property type="project" value="UniProtKB-KW"/>
</dbReference>
<dbReference type="CDD" id="cd01335">
    <property type="entry name" value="Radical_SAM"/>
    <property type="match status" value="1"/>
</dbReference>
<keyword evidence="4" id="KW-0949">S-adenosyl-L-methionine</keyword>
<evidence type="ECO:0000256" key="3">
    <source>
        <dbReference type="ARBA" id="ARBA00022679"/>
    </source>
</evidence>
<organism evidence="10 11">
    <name type="scientific">Thermobispora bispora (strain ATCC 19993 / DSM 43833 / CBS 139.67 / JCM 10125 / KCTC 9307 / NBRC 14880 / R51)</name>
    <dbReference type="NCBI Taxonomy" id="469371"/>
    <lineage>
        <taxon>Bacteria</taxon>
        <taxon>Bacillati</taxon>
        <taxon>Actinomycetota</taxon>
        <taxon>Actinomycetes</taxon>
        <taxon>Streptosporangiales</taxon>
        <taxon>Streptosporangiaceae</taxon>
        <taxon>Thermobispora</taxon>
    </lineage>
</organism>
<dbReference type="AlphaFoldDB" id="D6Y5A6"/>
<evidence type="ECO:0000256" key="1">
    <source>
        <dbReference type="ARBA" id="ARBA00001966"/>
    </source>
</evidence>
<evidence type="ECO:0000256" key="4">
    <source>
        <dbReference type="ARBA" id="ARBA00022691"/>
    </source>
</evidence>
<dbReference type="KEGG" id="tbi:Tbis_2599"/>
<proteinExistence type="predicted"/>
<dbReference type="GO" id="GO:0005829">
    <property type="term" value="C:cytosol"/>
    <property type="evidence" value="ECO:0007669"/>
    <property type="project" value="TreeGrafter"/>
</dbReference>
<name>D6Y5A6_THEBD</name>
<dbReference type="SUPFAM" id="SSF102114">
    <property type="entry name" value="Radical SAM enzymes"/>
    <property type="match status" value="1"/>
</dbReference>
<dbReference type="InterPro" id="IPR006158">
    <property type="entry name" value="Cobalamin-bd"/>
</dbReference>
<dbReference type="PROSITE" id="PS51918">
    <property type="entry name" value="RADICAL_SAM"/>
    <property type="match status" value="1"/>
</dbReference>
<evidence type="ECO:0000256" key="2">
    <source>
        <dbReference type="ARBA" id="ARBA00022603"/>
    </source>
</evidence>
<keyword evidence="7" id="KW-0411">Iron-sulfur</keyword>
<evidence type="ECO:0000256" key="7">
    <source>
        <dbReference type="ARBA" id="ARBA00023014"/>
    </source>
</evidence>
<reference evidence="10 11" key="1">
    <citation type="submission" date="2010-01" db="EMBL/GenBank/DDBJ databases">
        <title>The complete genome of Thermobispora bispora DSM 43833.</title>
        <authorList>
            <consortium name="US DOE Joint Genome Institute (JGI-PGF)"/>
            <person name="Lucas S."/>
            <person name="Copeland A."/>
            <person name="Lapidus A."/>
            <person name="Glavina del Rio T."/>
            <person name="Dalin E."/>
            <person name="Tice H."/>
            <person name="Bruce D."/>
            <person name="Goodwin L."/>
            <person name="Pitluck S."/>
            <person name="Kyrpides N."/>
            <person name="Mavromatis K."/>
            <person name="Ivanova N."/>
            <person name="Mikhailova N."/>
            <person name="Chertkov O."/>
            <person name="Brettin T."/>
            <person name="Detter J.C."/>
            <person name="Han C."/>
            <person name="Larimer F."/>
            <person name="Land M."/>
            <person name="Hauser L."/>
            <person name="Markowitz V."/>
            <person name="Cheng J.-F."/>
            <person name="Hugenholtz P."/>
            <person name="Woyke T."/>
            <person name="Wu D."/>
            <person name="Jando M."/>
            <person name="Schneider S."/>
            <person name="Klenk H.-P."/>
            <person name="Eisen J.A."/>
        </authorList>
    </citation>
    <scope>NUCLEOTIDE SEQUENCE [LARGE SCALE GENOMIC DNA]</scope>
    <source>
        <strain evidence="11">ATCC 19993 / DSM 43833 / CBS 139.67 / JCM 10125 / KCTC 9307 / NBRC 14880 / R51</strain>
    </source>
</reference>
<keyword evidence="11" id="KW-1185">Reference proteome</keyword>
<evidence type="ECO:0000313" key="10">
    <source>
        <dbReference type="EMBL" id="ADG89301.1"/>
    </source>
</evidence>
<dbReference type="SMART" id="SM00729">
    <property type="entry name" value="Elp3"/>
    <property type="match status" value="1"/>
</dbReference>
<dbReference type="PANTHER" id="PTHR43409">
    <property type="entry name" value="ANAEROBIC MAGNESIUM-PROTOPORPHYRIN IX MONOMETHYL ESTER CYCLASE-RELATED"/>
    <property type="match status" value="1"/>
</dbReference>
<dbReference type="InterPro" id="IPR007197">
    <property type="entry name" value="rSAM"/>
</dbReference>
<dbReference type="SFLD" id="SFLDG01082">
    <property type="entry name" value="B12-binding_domain_containing"/>
    <property type="match status" value="1"/>
</dbReference>
<dbReference type="Proteomes" id="UP000006640">
    <property type="component" value="Chromosome"/>
</dbReference>
<evidence type="ECO:0000259" key="8">
    <source>
        <dbReference type="PROSITE" id="PS51332"/>
    </source>
</evidence>
<dbReference type="Gene3D" id="3.80.30.20">
    <property type="entry name" value="tm_1862 like domain"/>
    <property type="match status" value="1"/>
</dbReference>
<evidence type="ECO:0000313" key="11">
    <source>
        <dbReference type="Proteomes" id="UP000006640"/>
    </source>
</evidence>
<keyword evidence="6" id="KW-0408">Iron</keyword>
<dbReference type="GO" id="GO:0031419">
    <property type="term" value="F:cobalamin binding"/>
    <property type="evidence" value="ECO:0007669"/>
    <property type="project" value="InterPro"/>
</dbReference>
<dbReference type="InterPro" id="IPR051198">
    <property type="entry name" value="BchE-like"/>
</dbReference>
<dbReference type="Pfam" id="PF02310">
    <property type="entry name" value="B12-binding"/>
    <property type="match status" value="1"/>
</dbReference>
<dbReference type="InterPro" id="IPR023404">
    <property type="entry name" value="rSAM_horseshoe"/>
</dbReference>
<dbReference type="SFLD" id="SFLDG01123">
    <property type="entry name" value="methyltransferase_(Class_B)"/>
    <property type="match status" value="1"/>
</dbReference>
<dbReference type="GO" id="GO:0051539">
    <property type="term" value="F:4 iron, 4 sulfur cluster binding"/>
    <property type="evidence" value="ECO:0007669"/>
    <property type="project" value="UniProtKB-KW"/>
</dbReference>
<dbReference type="Pfam" id="PF04055">
    <property type="entry name" value="Radical_SAM"/>
    <property type="match status" value="1"/>
</dbReference>
<dbReference type="InterPro" id="IPR058240">
    <property type="entry name" value="rSAM_sf"/>
</dbReference>
<dbReference type="CDD" id="cd02068">
    <property type="entry name" value="radical_SAM_B12_BD"/>
    <property type="match status" value="1"/>
</dbReference>
<dbReference type="Gene3D" id="3.40.50.280">
    <property type="entry name" value="Cobalamin-binding domain"/>
    <property type="match status" value="1"/>
</dbReference>
<gene>
    <name evidence="10" type="ordered locus">Tbis_2599</name>
</gene>
<feature type="domain" description="Radical SAM core" evidence="9">
    <location>
        <begin position="156"/>
        <end position="374"/>
    </location>
</feature>
<dbReference type="eggNOG" id="COG1032">
    <property type="taxonomic scope" value="Bacteria"/>
</dbReference>
<protein>
    <submittedName>
        <fullName evidence="10">Radical SAM domain protein</fullName>
    </submittedName>
</protein>
<dbReference type="SFLD" id="SFLDS00029">
    <property type="entry name" value="Radical_SAM"/>
    <property type="match status" value="1"/>
</dbReference>
<dbReference type="GO" id="GO:0003824">
    <property type="term" value="F:catalytic activity"/>
    <property type="evidence" value="ECO:0007669"/>
    <property type="project" value="InterPro"/>
</dbReference>
<dbReference type="OrthoDB" id="5298546at2"/>
<sequence>MRVKMILPALTEATSPFFRPIKYSLFPPLGLATLAGYLDPDDEVTITDEHVQKIDLADEPDLVVIQVYITSAKRAYELADHYRAKGAYVCLGGLHVTSLPEEAARHADTIFCGPGEDTWPRFLADFRAGHPAPRYDSTERTLATLPPVRRDLIDRRRYLVPNSIVVSRGCPHVCDFCYKEAFFKGGKSFYTQAVDAALAEIDRLPGRHLYFLDDHLFGNPRFAAALFDGMRGMGRLWQAAGTVQSVLRPGLLEKAVEAGLRSLFVGFETLSSANLTEQRKWQNIGRDYEAAIRRLHEHGVMVNGSFVFGMDEDDTSVFDRTVEWAIEQGIETATFHILTPYPGTRLYDRMARAGRILHHDWDLYDTRHAVFRPARMTPEELEEGYWRAYRDFYRWGSILRGAATKPTLRGRLRHAAYAAGWKKFEPLWDLVIRAKQVGRLLPTLEAILAGFGAHPAVEEAAEPDEPVARETVAREIEPAGSHTSPA</sequence>
<dbReference type="EMBL" id="CP001874">
    <property type="protein sequence ID" value="ADG89301.1"/>
    <property type="molecule type" value="Genomic_DNA"/>
</dbReference>
<evidence type="ECO:0000256" key="5">
    <source>
        <dbReference type="ARBA" id="ARBA00022723"/>
    </source>
</evidence>
<dbReference type="STRING" id="469371.Tbis_2599"/>
<comment type="cofactor">
    <cofactor evidence="1">
        <name>[4Fe-4S] cluster</name>
        <dbReference type="ChEBI" id="CHEBI:49883"/>
    </cofactor>
</comment>
<dbReference type="HOGENOM" id="CLU_021572_5_1_11"/>
<dbReference type="PROSITE" id="PS51332">
    <property type="entry name" value="B12_BINDING"/>
    <property type="match status" value="1"/>
</dbReference>
<keyword evidence="3" id="KW-0808">Transferase</keyword>
<dbReference type="PANTHER" id="PTHR43409:SF7">
    <property type="entry name" value="BLL1977 PROTEIN"/>
    <property type="match status" value="1"/>
</dbReference>